<dbReference type="EMBL" id="AACS02000001">
    <property type="protein sequence ID" value="EFI28765.1"/>
    <property type="molecule type" value="Genomic_DNA"/>
</dbReference>
<dbReference type="VEuPathDB" id="FungiDB:CC1G_13016"/>
<dbReference type="Proteomes" id="UP000001861">
    <property type="component" value="Unassembled WGS sequence"/>
</dbReference>
<proteinExistence type="predicted"/>
<keyword evidence="2" id="KW-1185">Reference proteome</keyword>
<accession>D6RK98</accession>
<gene>
    <name evidence="1" type="ORF">CC1G_13016</name>
</gene>
<sequence length="204" mass="22592">MMYGIAAHYKLIKRLSFWYAPVLRKGQVQEFLDACVDRFYSEFPEPDDGDPPYLLAQRRAIKTDFILKDIVWASWARRGVEPDITWQEALQLDASEWEKYLTALEKRHGAAGPPRAPGYTAVKRKYKVGDTTPNGVVLVVDSSDSETDTASIRARHGHSAGPSCQVTVTVYDSDGEELGTAKRVPVYNSDGEEIGAVAGPLTEA</sequence>
<dbReference type="RefSeq" id="XP_002912259.1">
    <property type="nucleotide sequence ID" value="XM_002912213.1"/>
</dbReference>
<dbReference type="GeneID" id="6006050"/>
<protein>
    <submittedName>
        <fullName evidence="1">Uncharacterized protein</fullName>
    </submittedName>
</protein>
<evidence type="ECO:0000313" key="2">
    <source>
        <dbReference type="Proteomes" id="UP000001861"/>
    </source>
</evidence>
<organism evidence="1 2">
    <name type="scientific">Coprinopsis cinerea (strain Okayama-7 / 130 / ATCC MYA-4618 / FGSC 9003)</name>
    <name type="common">Inky cap fungus</name>
    <name type="synonym">Hormographiella aspergillata</name>
    <dbReference type="NCBI Taxonomy" id="240176"/>
    <lineage>
        <taxon>Eukaryota</taxon>
        <taxon>Fungi</taxon>
        <taxon>Dikarya</taxon>
        <taxon>Basidiomycota</taxon>
        <taxon>Agaricomycotina</taxon>
        <taxon>Agaricomycetes</taxon>
        <taxon>Agaricomycetidae</taxon>
        <taxon>Agaricales</taxon>
        <taxon>Agaricineae</taxon>
        <taxon>Psathyrellaceae</taxon>
        <taxon>Coprinopsis</taxon>
    </lineage>
</organism>
<name>D6RK98_COPC7</name>
<dbReference type="InParanoid" id="D6RK98"/>
<dbReference type="KEGG" id="cci:CC1G_13016"/>
<dbReference type="HOGENOM" id="CLU_1098446_0_0_1"/>
<comment type="caution">
    <text evidence="1">The sequence shown here is derived from an EMBL/GenBank/DDBJ whole genome shotgun (WGS) entry which is preliminary data.</text>
</comment>
<evidence type="ECO:0000313" key="1">
    <source>
        <dbReference type="EMBL" id="EFI28765.1"/>
    </source>
</evidence>
<dbReference type="AlphaFoldDB" id="D6RK98"/>
<reference evidence="1 2" key="1">
    <citation type="journal article" date="2010" name="Proc. Natl. Acad. Sci. U.S.A.">
        <title>Insights into evolution of multicellular fungi from the assembled chromosomes of the mushroom Coprinopsis cinerea (Coprinus cinereus).</title>
        <authorList>
            <person name="Stajich J.E."/>
            <person name="Wilke S.K."/>
            <person name="Ahren D."/>
            <person name="Au C.H."/>
            <person name="Birren B.W."/>
            <person name="Borodovsky M."/>
            <person name="Burns C."/>
            <person name="Canback B."/>
            <person name="Casselton L.A."/>
            <person name="Cheng C.K."/>
            <person name="Deng J."/>
            <person name="Dietrich F.S."/>
            <person name="Fargo D.C."/>
            <person name="Farman M.L."/>
            <person name="Gathman A.C."/>
            <person name="Goldberg J."/>
            <person name="Guigo R."/>
            <person name="Hoegger P.J."/>
            <person name="Hooker J.B."/>
            <person name="Huggins A."/>
            <person name="James T.Y."/>
            <person name="Kamada T."/>
            <person name="Kilaru S."/>
            <person name="Kodira C."/>
            <person name="Kues U."/>
            <person name="Kupfer D."/>
            <person name="Kwan H.S."/>
            <person name="Lomsadze A."/>
            <person name="Li W."/>
            <person name="Lilly W.W."/>
            <person name="Ma L.J."/>
            <person name="Mackey A.J."/>
            <person name="Manning G."/>
            <person name="Martin F."/>
            <person name="Muraguchi H."/>
            <person name="Natvig D.O."/>
            <person name="Palmerini H."/>
            <person name="Ramesh M.A."/>
            <person name="Rehmeyer C.J."/>
            <person name="Roe B.A."/>
            <person name="Shenoy N."/>
            <person name="Stanke M."/>
            <person name="Ter-Hovhannisyan V."/>
            <person name="Tunlid A."/>
            <person name="Velagapudi R."/>
            <person name="Vision T.J."/>
            <person name="Zeng Q."/>
            <person name="Zolan M.E."/>
            <person name="Pukkila P.J."/>
        </authorList>
    </citation>
    <scope>NUCLEOTIDE SEQUENCE [LARGE SCALE GENOMIC DNA]</scope>
    <source>
        <strain evidence="2">Okayama-7 / 130 / ATCC MYA-4618 / FGSC 9003</strain>
    </source>
</reference>